<organism evidence="1 2">
    <name type="scientific">Bailinhaonella thermotolerans</name>
    <dbReference type="NCBI Taxonomy" id="1070861"/>
    <lineage>
        <taxon>Bacteria</taxon>
        <taxon>Bacillati</taxon>
        <taxon>Actinomycetota</taxon>
        <taxon>Actinomycetes</taxon>
        <taxon>Streptosporangiales</taxon>
        <taxon>Streptosporangiaceae</taxon>
        <taxon>Bailinhaonella</taxon>
    </lineage>
</organism>
<evidence type="ECO:0000313" key="2">
    <source>
        <dbReference type="Proteomes" id="UP000265768"/>
    </source>
</evidence>
<keyword evidence="2" id="KW-1185">Reference proteome</keyword>
<evidence type="ECO:0000313" key="1">
    <source>
        <dbReference type="EMBL" id="RJL35439.1"/>
    </source>
</evidence>
<name>A0A3A4B989_9ACTN</name>
<reference evidence="1 2" key="1">
    <citation type="submission" date="2018-09" db="EMBL/GenBank/DDBJ databases">
        <title>YIM 75507 draft genome.</title>
        <authorList>
            <person name="Tang S."/>
            <person name="Feng Y."/>
        </authorList>
    </citation>
    <scope>NUCLEOTIDE SEQUENCE [LARGE SCALE GENOMIC DNA]</scope>
    <source>
        <strain evidence="1 2">YIM 75507</strain>
    </source>
</reference>
<accession>A0A3A4B989</accession>
<dbReference type="AlphaFoldDB" id="A0A3A4B989"/>
<sequence length="126" mass="13570">MAPDLTRYLRLPVDADDGFPQSFRLALGAATYTVALTVTVVEEERLRGGRPLVLPEDGAFMVASVTRESPGAPEVVLRRKLVPYLELEAAELSLVFLSMVVDPRNLGAAGAYGSEVRAGVAVRWAL</sequence>
<comment type="caution">
    <text evidence="1">The sequence shown here is derived from an EMBL/GenBank/DDBJ whole genome shotgun (WGS) entry which is preliminary data.</text>
</comment>
<gene>
    <name evidence="1" type="ORF">D5H75_01085</name>
</gene>
<proteinExistence type="predicted"/>
<dbReference type="Proteomes" id="UP000265768">
    <property type="component" value="Unassembled WGS sequence"/>
</dbReference>
<protein>
    <submittedName>
        <fullName evidence="1">Uncharacterized protein</fullName>
    </submittedName>
</protein>
<dbReference type="EMBL" id="QZEY01000001">
    <property type="protein sequence ID" value="RJL35439.1"/>
    <property type="molecule type" value="Genomic_DNA"/>
</dbReference>